<organism evidence="1">
    <name type="scientific">Pseudomonas peradeniyensis</name>
    <dbReference type="NCBI Taxonomy" id="2745488"/>
    <lineage>
        <taxon>Bacteria</taxon>
        <taxon>Pseudomonadati</taxon>
        <taxon>Pseudomonadota</taxon>
        <taxon>Gammaproteobacteria</taxon>
        <taxon>Pseudomonadales</taxon>
        <taxon>Pseudomonadaceae</taxon>
        <taxon>Pseudomonas</taxon>
    </lineage>
</organism>
<sequence>MVNKFEDFKSASPGGIREYYRGRLLSQLDISELAYVHLECSGVRIHVKNGVLSSSLYDLCQAVSASFNNVRTKQYVPLLGCFSILDQIGCAYALRESDCRFENGIKRALYDFGEIKDAERLKQLVTLRHGLFHNGSLVNKSRHGDTNVFFRMTTEGDELLVPPLKEWDGSYSDDLTEYVTKINLSHLYSRVQHVVESCKSKLLEGKIDFMVQSERELFYKYLFKTPLPTPQKMETAFGNLL</sequence>
<comment type="caution">
    <text evidence="1">The sequence shown here is derived from an EMBL/GenBank/DDBJ whole genome shotgun (WGS) entry which is preliminary data.</text>
</comment>
<reference evidence="1" key="2">
    <citation type="submission" date="2020-07" db="EMBL/GenBank/DDBJ databases">
        <authorList>
            <person name="Lood C."/>
            <person name="Girard L."/>
        </authorList>
    </citation>
    <scope>NUCLEOTIDE SEQUENCE</scope>
    <source>
        <strain evidence="1">BW13M1</strain>
    </source>
</reference>
<evidence type="ECO:0000313" key="1">
    <source>
        <dbReference type="EMBL" id="MBC3446619.1"/>
    </source>
</evidence>
<protein>
    <submittedName>
        <fullName evidence="1">Uncharacterized protein</fullName>
    </submittedName>
</protein>
<dbReference type="RefSeq" id="WP_186733449.1">
    <property type="nucleotide sequence ID" value="NZ_JABWRJ020000001.1"/>
</dbReference>
<dbReference type="EMBL" id="JABWRJ010000014">
    <property type="protein sequence ID" value="MBC3446619.1"/>
    <property type="molecule type" value="Genomic_DNA"/>
</dbReference>
<reference evidence="1" key="1">
    <citation type="journal article" date="2020" name="Microorganisms">
        <title>Reliable Identification of Environmental Pseudomonas Isolates Using the rpoD Gene.</title>
        <authorList>
            <consortium name="The Broad Institute Genome Sequencing Platform"/>
            <person name="Girard L."/>
            <person name="Lood C."/>
            <person name="Rokni-Zadeh H."/>
            <person name="van Noort V."/>
            <person name="Lavigne R."/>
            <person name="De Mot R."/>
        </authorList>
    </citation>
    <scope>NUCLEOTIDE SEQUENCE</scope>
    <source>
        <strain evidence="1">BW13M1</strain>
    </source>
</reference>
<dbReference type="AlphaFoldDB" id="A0A923K0R3"/>
<proteinExistence type="predicted"/>
<name>A0A923K0R3_9PSED</name>
<gene>
    <name evidence="1" type="ORF">HU751_12595</name>
</gene>
<accession>A0A923K0R3</accession>